<evidence type="ECO:0000313" key="2">
    <source>
        <dbReference type="EMBL" id="KAG8477830.1"/>
    </source>
</evidence>
<dbReference type="Gene3D" id="3.30.420.10">
    <property type="entry name" value="Ribonuclease H-like superfamily/Ribonuclease H"/>
    <property type="match status" value="1"/>
</dbReference>
<feature type="domain" description="RNase H type-1" evidence="1">
    <location>
        <begin position="241"/>
        <end position="362"/>
    </location>
</feature>
<sequence>MGEFFRPFRGLRQGDPLSPFLFLICNKGLSTLMRMALKEGLIKGAITSRRGPQILHLLFVDDYVISGEANERGIQGTNHSIRGRVYGQQEVFCKMVLDRRILQIPLEKEHHDDLVVWQGEPSGEFFVRSAYKLLQASNFGLNFNALQTATKAFYKKLWNLQLPTKDVLSVREKWSLLDLEHLDWPTQVFAESSQHQSRMFRCALWTIWYLRELDDTEIGKYIRSRTKVKWRPPTGSIVKINFDGAFEKENFRSCSGIVARNAHGEVLVSRAVFHPNIGSPFVTEAIACLWIVKTSTEMGWSKVIIEGDALTIIKKCQSDQIDRSEIEVHIRDIHQISQQFGWIRFKHTNNVANQLAHVLANMILKREEPTYTYGGVPTTLCGEWRRRDSVNQTEMGCGGN</sequence>
<dbReference type="Pfam" id="PF13456">
    <property type="entry name" value="RVT_3"/>
    <property type="match status" value="1"/>
</dbReference>
<name>A0A8J6CPJ9_9ROSI</name>
<dbReference type="CDD" id="cd06222">
    <property type="entry name" value="RNase_H_like"/>
    <property type="match status" value="1"/>
</dbReference>
<dbReference type="InterPro" id="IPR036397">
    <property type="entry name" value="RNaseH_sf"/>
</dbReference>
<dbReference type="GO" id="GO:0003676">
    <property type="term" value="F:nucleic acid binding"/>
    <property type="evidence" value="ECO:0007669"/>
    <property type="project" value="InterPro"/>
</dbReference>
<gene>
    <name evidence="2" type="ORF">CXB51_027447</name>
</gene>
<comment type="caution">
    <text evidence="2">The sequence shown here is derived from an EMBL/GenBank/DDBJ whole genome shotgun (WGS) entry which is preliminary data.</text>
</comment>
<keyword evidence="3" id="KW-1185">Reference proteome</keyword>
<dbReference type="PANTHER" id="PTHR47074">
    <property type="entry name" value="BNAC02G40300D PROTEIN"/>
    <property type="match status" value="1"/>
</dbReference>
<dbReference type="Proteomes" id="UP000701853">
    <property type="component" value="Chromosome 11"/>
</dbReference>
<protein>
    <recommendedName>
        <fullName evidence="1">RNase H type-1 domain-containing protein</fullName>
    </recommendedName>
</protein>
<proteinExistence type="predicted"/>
<dbReference type="AlphaFoldDB" id="A0A8J6CPJ9"/>
<reference evidence="2 3" key="1">
    <citation type="journal article" date="2021" name="bioRxiv">
        <title>The Gossypium anomalum genome as a resource for cotton improvement and evolutionary analysis of hybrid incompatibility.</title>
        <authorList>
            <person name="Grover C.E."/>
            <person name="Yuan D."/>
            <person name="Arick M.A."/>
            <person name="Miller E.R."/>
            <person name="Hu G."/>
            <person name="Peterson D.G."/>
            <person name="Wendel J.F."/>
            <person name="Udall J.A."/>
        </authorList>
    </citation>
    <scope>NUCLEOTIDE SEQUENCE [LARGE SCALE GENOMIC DNA]</scope>
    <source>
        <strain evidence="2">JFW-Udall</strain>
        <tissue evidence="2">Leaf</tissue>
    </source>
</reference>
<dbReference type="PANTHER" id="PTHR47074:SF61">
    <property type="entry name" value="RNASE H TYPE-1 DOMAIN-CONTAINING PROTEIN"/>
    <property type="match status" value="1"/>
</dbReference>
<evidence type="ECO:0000313" key="3">
    <source>
        <dbReference type="Proteomes" id="UP000701853"/>
    </source>
</evidence>
<dbReference type="InterPro" id="IPR044730">
    <property type="entry name" value="RNase_H-like_dom_plant"/>
</dbReference>
<evidence type="ECO:0000259" key="1">
    <source>
        <dbReference type="Pfam" id="PF13456"/>
    </source>
</evidence>
<dbReference type="SUPFAM" id="SSF53098">
    <property type="entry name" value="Ribonuclease H-like"/>
    <property type="match status" value="1"/>
</dbReference>
<dbReference type="OrthoDB" id="999700at2759"/>
<accession>A0A8J6CPJ9</accession>
<dbReference type="InterPro" id="IPR052929">
    <property type="entry name" value="RNase_H-like_EbsB-rel"/>
</dbReference>
<organism evidence="2 3">
    <name type="scientific">Gossypium anomalum</name>
    <dbReference type="NCBI Taxonomy" id="47600"/>
    <lineage>
        <taxon>Eukaryota</taxon>
        <taxon>Viridiplantae</taxon>
        <taxon>Streptophyta</taxon>
        <taxon>Embryophyta</taxon>
        <taxon>Tracheophyta</taxon>
        <taxon>Spermatophyta</taxon>
        <taxon>Magnoliopsida</taxon>
        <taxon>eudicotyledons</taxon>
        <taxon>Gunneridae</taxon>
        <taxon>Pentapetalae</taxon>
        <taxon>rosids</taxon>
        <taxon>malvids</taxon>
        <taxon>Malvales</taxon>
        <taxon>Malvaceae</taxon>
        <taxon>Malvoideae</taxon>
        <taxon>Gossypium</taxon>
    </lineage>
</organism>
<dbReference type="GO" id="GO:0004523">
    <property type="term" value="F:RNA-DNA hybrid ribonuclease activity"/>
    <property type="evidence" value="ECO:0007669"/>
    <property type="project" value="InterPro"/>
</dbReference>
<dbReference type="InterPro" id="IPR012337">
    <property type="entry name" value="RNaseH-like_sf"/>
</dbReference>
<dbReference type="EMBL" id="JAHUZN010000011">
    <property type="protein sequence ID" value="KAG8477830.1"/>
    <property type="molecule type" value="Genomic_DNA"/>
</dbReference>
<dbReference type="InterPro" id="IPR002156">
    <property type="entry name" value="RNaseH_domain"/>
</dbReference>